<feature type="transmembrane region" description="Helical" evidence="1">
    <location>
        <begin position="46"/>
        <end position="67"/>
    </location>
</feature>
<dbReference type="EMBL" id="CAJEWE010000003">
    <property type="protein sequence ID" value="CAD2070938.1"/>
    <property type="molecule type" value="Genomic_DNA"/>
</dbReference>
<evidence type="ECO:0000313" key="3">
    <source>
        <dbReference type="Proteomes" id="UP000521032"/>
    </source>
</evidence>
<dbReference type="Proteomes" id="UP000521032">
    <property type="component" value="Unassembled WGS sequence"/>
</dbReference>
<organism evidence="2 3">
    <name type="scientific">Phocicoccus schoeneichii</name>
    <dbReference type="NCBI Taxonomy" id="1812261"/>
    <lineage>
        <taxon>Bacteria</taxon>
        <taxon>Bacillati</taxon>
        <taxon>Bacillota</taxon>
        <taxon>Bacilli</taxon>
        <taxon>Bacillales</taxon>
        <taxon>Salinicoccaceae</taxon>
        <taxon>Phocicoccus</taxon>
    </lineage>
</organism>
<protein>
    <submittedName>
        <fullName evidence="2">Uncharacterized protein</fullName>
    </submittedName>
</protein>
<keyword evidence="1" id="KW-0472">Membrane</keyword>
<evidence type="ECO:0000313" key="2">
    <source>
        <dbReference type="EMBL" id="CAD2070938.1"/>
    </source>
</evidence>
<name>A0A6V7R1K0_9BACL</name>
<evidence type="ECO:0000256" key="1">
    <source>
        <dbReference type="SAM" id="Phobius"/>
    </source>
</evidence>
<keyword evidence="1" id="KW-1133">Transmembrane helix</keyword>
<keyword evidence="3" id="KW-1185">Reference proteome</keyword>
<keyword evidence="1" id="KW-0812">Transmembrane</keyword>
<reference evidence="2 3" key="1">
    <citation type="submission" date="2020-07" db="EMBL/GenBank/DDBJ databases">
        <authorList>
            <person name="Criscuolo A."/>
        </authorList>
    </citation>
    <scope>NUCLEOTIDE SEQUENCE [LARGE SCALE GENOMIC DNA]</scope>
    <source>
        <strain evidence="3">CIP 111030</strain>
    </source>
</reference>
<comment type="caution">
    <text evidence="2">The sequence shown here is derived from an EMBL/GenBank/DDBJ whole genome shotgun (WGS) entry which is preliminary data.</text>
</comment>
<dbReference type="RefSeq" id="WP_186084492.1">
    <property type="nucleotide sequence ID" value="NZ_BMDB01000003.1"/>
</dbReference>
<gene>
    <name evidence="2" type="ORF">JEOSCH030_00123</name>
</gene>
<accession>A0A6V7R1K0</accession>
<proteinExistence type="predicted"/>
<feature type="transmembrane region" description="Helical" evidence="1">
    <location>
        <begin position="16"/>
        <end position="34"/>
    </location>
</feature>
<dbReference type="AlphaFoldDB" id="A0A6V7R1K0"/>
<sequence length="78" mass="9118">MRNKIIEGDGRRGGQLFLANLVRIVVFVVLWNLFLNAEILQHTSTIVKIFGVIVFVIVLEISVRLIYRIFRDKNKYNN</sequence>